<evidence type="ECO:0000313" key="11">
    <source>
        <dbReference type="EMBL" id="HJG30224.1"/>
    </source>
</evidence>
<dbReference type="GO" id="GO:0016779">
    <property type="term" value="F:nucleotidyltransferase activity"/>
    <property type="evidence" value="ECO:0007669"/>
    <property type="project" value="UniProtKB-KW"/>
</dbReference>
<evidence type="ECO:0000256" key="9">
    <source>
        <dbReference type="ARBA" id="ARBA00038276"/>
    </source>
</evidence>
<evidence type="ECO:0000256" key="5">
    <source>
        <dbReference type="ARBA" id="ARBA00022723"/>
    </source>
</evidence>
<dbReference type="PANTHER" id="PTHR33571">
    <property type="entry name" value="SSL8005 PROTEIN"/>
    <property type="match status" value="1"/>
</dbReference>
<evidence type="ECO:0000256" key="4">
    <source>
        <dbReference type="ARBA" id="ARBA00022695"/>
    </source>
</evidence>
<sequence length="96" mass="10493">MLQISTIRDAASRTAQKHGLAKVTLFGSYARGDADDTSDVDLVIETSAPLGFARGAIYNELEQELGCPVDLIFCASNLYPFVREAYDREGVTLYEA</sequence>
<keyword evidence="4" id="KW-0548">Nucleotidyltransferase</keyword>
<dbReference type="GO" id="GO:0005524">
    <property type="term" value="F:ATP binding"/>
    <property type="evidence" value="ECO:0007669"/>
    <property type="project" value="UniProtKB-KW"/>
</dbReference>
<dbReference type="InterPro" id="IPR052038">
    <property type="entry name" value="Type-VII_TA_antitoxin"/>
</dbReference>
<evidence type="ECO:0000256" key="2">
    <source>
        <dbReference type="ARBA" id="ARBA00022649"/>
    </source>
</evidence>
<keyword evidence="2" id="KW-1277">Toxin-antitoxin system</keyword>
<dbReference type="GO" id="GO:0046872">
    <property type="term" value="F:metal ion binding"/>
    <property type="evidence" value="ECO:0007669"/>
    <property type="project" value="UniProtKB-KW"/>
</dbReference>
<comment type="similarity">
    <text evidence="9">Belongs to the MntA antitoxin family.</text>
</comment>
<reference evidence="11" key="1">
    <citation type="journal article" date="2021" name="PeerJ">
        <title>Extensive microbial diversity within the chicken gut microbiome revealed by metagenomics and culture.</title>
        <authorList>
            <person name="Gilroy R."/>
            <person name="Ravi A."/>
            <person name="Getino M."/>
            <person name="Pursley I."/>
            <person name="Horton D.L."/>
            <person name="Alikhan N.F."/>
            <person name="Baker D."/>
            <person name="Gharbi K."/>
            <person name="Hall N."/>
            <person name="Watson M."/>
            <person name="Adriaenssens E.M."/>
            <person name="Foster-Nyarko E."/>
            <person name="Jarju S."/>
            <person name="Secka A."/>
            <person name="Antonio M."/>
            <person name="Oren A."/>
            <person name="Chaudhuri R.R."/>
            <person name="La Ragione R."/>
            <person name="Hildebrand F."/>
            <person name="Pallen M.J."/>
        </authorList>
    </citation>
    <scope>NUCLEOTIDE SEQUENCE</scope>
    <source>
        <strain evidence="11">ChiGjej2B2-7701</strain>
    </source>
</reference>
<evidence type="ECO:0000313" key="12">
    <source>
        <dbReference type="Proteomes" id="UP000746751"/>
    </source>
</evidence>
<dbReference type="CDD" id="cd05403">
    <property type="entry name" value="NT_KNTase_like"/>
    <property type="match status" value="1"/>
</dbReference>
<dbReference type="InterPro" id="IPR002934">
    <property type="entry name" value="Polymerase_NTP_transf_dom"/>
</dbReference>
<keyword evidence="7" id="KW-0067">ATP-binding</keyword>
<dbReference type="Gene3D" id="3.30.460.10">
    <property type="entry name" value="Beta Polymerase, domain 2"/>
    <property type="match status" value="1"/>
</dbReference>
<dbReference type="InterPro" id="IPR043519">
    <property type="entry name" value="NT_sf"/>
</dbReference>
<feature type="domain" description="Polymerase nucleotidyl transferase" evidence="10">
    <location>
        <begin position="12"/>
        <end position="77"/>
    </location>
</feature>
<keyword evidence="6" id="KW-0547">Nucleotide-binding</keyword>
<comment type="caution">
    <text evidence="11">The sequence shown here is derived from an EMBL/GenBank/DDBJ whole genome shotgun (WGS) entry which is preliminary data.</text>
</comment>
<evidence type="ECO:0000256" key="1">
    <source>
        <dbReference type="ARBA" id="ARBA00001946"/>
    </source>
</evidence>
<name>A0A921IMY5_9ACTN</name>
<reference evidence="11" key="2">
    <citation type="submission" date="2021-09" db="EMBL/GenBank/DDBJ databases">
        <authorList>
            <person name="Gilroy R."/>
        </authorList>
    </citation>
    <scope>NUCLEOTIDE SEQUENCE</scope>
    <source>
        <strain evidence="11">ChiGjej2B2-7701</strain>
    </source>
</reference>
<protein>
    <submittedName>
        <fullName evidence="11">Nucleotidyltransferase domain-containing protein</fullName>
    </submittedName>
</protein>
<organism evidence="11 12">
    <name type="scientific">Collinsella ihumii</name>
    <dbReference type="NCBI Taxonomy" id="1720204"/>
    <lineage>
        <taxon>Bacteria</taxon>
        <taxon>Bacillati</taxon>
        <taxon>Actinomycetota</taxon>
        <taxon>Coriobacteriia</taxon>
        <taxon>Coriobacteriales</taxon>
        <taxon>Coriobacteriaceae</taxon>
        <taxon>Collinsella</taxon>
    </lineage>
</organism>
<keyword evidence="8" id="KW-0460">Magnesium</keyword>
<accession>A0A921IMY5</accession>
<gene>
    <name evidence="11" type="ORF">K8U80_02380</name>
</gene>
<keyword evidence="5" id="KW-0479">Metal-binding</keyword>
<dbReference type="EMBL" id="DYVF01000020">
    <property type="protein sequence ID" value="HJG30224.1"/>
    <property type="molecule type" value="Genomic_DNA"/>
</dbReference>
<evidence type="ECO:0000256" key="6">
    <source>
        <dbReference type="ARBA" id="ARBA00022741"/>
    </source>
</evidence>
<evidence type="ECO:0000259" key="10">
    <source>
        <dbReference type="Pfam" id="PF01909"/>
    </source>
</evidence>
<evidence type="ECO:0000256" key="3">
    <source>
        <dbReference type="ARBA" id="ARBA00022679"/>
    </source>
</evidence>
<dbReference type="PANTHER" id="PTHR33571:SF14">
    <property type="entry name" value="PROTEIN ADENYLYLTRANSFERASE MJ0435-RELATED"/>
    <property type="match status" value="1"/>
</dbReference>
<dbReference type="Pfam" id="PF01909">
    <property type="entry name" value="NTP_transf_2"/>
    <property type="match status" value="1"/>
</dbReference>
<evidence type="ECO:0000256" key="7">
    <source>
        <dbReference type="ARBA" id="ARBA00022840"/>
    </source>
</evidence>
<evidence type="ECO:0000256" key="8">
    <source>
        <dbReference type="ARBA" id="ARBA00022842"/>
    </source>
</evidence>
<keyword evidence="3" id="KW-0808">Transferase</keyword>
<comment type="cofactor">
    <cofactor evidence="1">
        <name>Mg(2+)</name>
        <dbReference type="ChEBI" id="CHEBI:18420"/>
    </cofactor>
</comment>
<dbReference type="AlphaFoldDB" id="A0A921IMY5"/>
<dbReference type="SUPFAM" id="SSF81301">
    <property type="entry name" value="Nucleotidyltransferase"/>
    <property type="match status" value="1"/>
</dbReference>
<proteinExistence type="inferred from homology"/>
<dbReference type="Proteomes" id="UP000746751">
    <property type="component" value="Unassembled WGS sequence"/>
</dbReference>